<accession>A0ACB8VAJ7</accession>
<organism evidence="1 2">
    <name type="scientific">Scortum barcoo</name>
    <name type="common">barcoo grunter</name>
    <dbReference type="NCBI Taxonomy" id="214431"/>
    <lineage>
        <taxon>Eukaryota</taxon>
        <taxon>Metazoa</taxon>
        <taxon>Chordata</taxon>
        <taxon>Craniata</taxon>
        <taxon>Vertebrata</taxon>
        <taxon>Euteleostomi</taxon>
        <taxon>Actinopterygii</taxon>
        <taxon>Neopterygii</taxon>
        <taxon>Teleostei</taxon>
        <taxon>Neoteleostei</taxon>
        <taxon>Acanthomorphata</taxon>
        <taxon>Eupercaria</taxon>
        <taxon>Centrarchiformes</taxon>
        <taxon>Terapontoidei</taxon>
        <taxon>Terapontidae</taxon>
        <taxon>Scortum</taxon>
    </lineage>
</organism>
<name>A0ACB8VAJ7_9TELE</name>
<evidence type="ECO:0000313" key="2">
    <source>
        <dbReference type="Proteomes" id="UP000831701"/>
    </source>
</evidence>
<comment type="caution">
    <text evidence="1">The sequence shown here is derived from an EMBL/GenBank/DDBJ whole genome shotgun (WGS) entry which is preliminary data.</text>
</comment>
<gene>
    <name evidence="1" type="ORF">L3Q82_020146</name>
</gene>
<dbReference type="EMBL" id="CM041553">
    <property type="protein sequence ID" value="KAI3352677.1"/>
    <property type="molecule type" value="Genomic_DNA"/>
</dbReference>
<evidence type="ECO:0000313" key="1">
    <source>
        <dbReference type="EMBL" id="KAI3352677.1"/>
    </source>
</evidence>
<protein>
    <submittedName>
        <fullName evidence="1">Uncharacterized protein</fullName>
    </submittedName>
</protein>
<dbReference type="Proteomes" id="UP000831701">
    <property type="component" value="Chromosome 23"/>
</dbReference>
<proteinExistence type="predicted"/>
<sequence length="855" mass="96110">MLLCLCEGVGSAMNQCEETEEGVPPSKTTLCGEHDGQTKAQSVHQQRADSPVPSCVSLKSNWSMVEPYDFRDEHHSAEERDQQVSGGSSVQQHPTDLDSVFMHLEENIVSFVKNELKKIQKVLSPVYPECLERHPEDEYVMDGEDEEQRRSSREAFLKITLHFLRRMKQEELADCLQSSKRIFNTRLLINKNIHSHICCVFIQELLLQFVNIYTELYITEGGTAEVNDEHEVRQIETASRKADRAETTIRQEDIFKASPGRDEPIRTVMTKGVAGIGKTVLTQKFTLDWAEDKANQDIHFTFPFTFRELNVLKEKKFSLVELVHQFFTETKEAGICRFEEFQVVFIFDGLDECRLPLDFHNNEILTDVTESTSVDVLLTNLIRGKLLPSARLWITTRPAAANQIPPECVDMVTETSRSLHIMCHIPVFCWITATVLDDVLKTREGGELPKTLTEMYIHFLVVQSKPMNIKGQRGLYQDKVFCFVHLSVQEFLASLHVHLTFINSGINLLSEEQPTSWLSKVLKDKPKLTHFHQDAVDKALQSPNGHLDLFLRLPPGSFTADQSDSPKGSAPQSSSLRELDLSNNNPAGFRSEAALCWTGESTLCTGHSGDSGVKLLSAGLEDLHWRLDTLRIDHGGEHWLEPGLRKYACELTLDTNTAHRKLKLSEDNRKVTTLVSEEQPYPDHQTDYPERFNVWEQLLCETGLTGRCYWEVEWRGGVYISVQGQIHCDINSVIRCPFYEDFAQVLADRPPLCPRRAFTVEGGAAAVPGGDAASQDPLYGAPEEAAEDPGVHVDPLLSADEERRCLADFDEVSVMSPGEVRGLIVVGLIRPMTVARLSANLTVMVLALALGAPGV</sequence>
<keyword evidence="2" id="KW-1185">Reference proteome</keyword>
<reference evidence="1" key="1">
    <citation type="submission" date="2022-04" db="EMBL/GenBank/DDBJ databases">
        <title>Jade perch genome.</title>
        <authorList>
            <person name="Chao B."/>
        </authorList>
    </citation>
    <scope>NUCLEOTIDE SEQUENCE</scope>
    <source>
        <strain evidence="1">CB-2022</strain>
    </source>
</reference>